<accession>A0A1G9EJ39</accession>
<protein>
    <submittedName>
        <fullName evidence="1">Uncharacterized protein</fullName>
    </submittedName>
</protein>
<evidence type="ECO:0000313" key="1">
    <source>
        <dbReference type="EMBL" id="SDK76146.1"/>
    </source>
</evidence>
<dbReference type="Proteomes" id="UP000199555">
    <property type="component" value="Unassembled WGS sequence"/>
</dbReference>
<keyword evidence="2" id="KW-1185">Reference proteome</keyword>
<dbReference type="AlphaFoldDB" id="A0A1G9EJ39"/>
<gene>
    <name evidence="1" type="ORF">SAMN04487971_1038</name>
</gene>
<dbReference type="RefSeq" id="WP_090753102.1">
    <property type="nucleotide sequence ID" value="NZ_FNGE01000003.1"/>
</dbReference>
<evidence type="ECO:0000313" key="2">
    <source>
        <dbReference type="Proteomes" id="UP000199555"/>
    </source>
</evidence>
<sequence>MEDQIRDAILTELKRQSEDPECNLKVSQADSRLTVNGEIDLDALTFVIVGSLAGGP</sequence>
<proteinExistence type="predicted"/>
<organism evidence="1 2">
    <name type="scientific">Paracoccus chinensis</name>
    <dbReference type="NCBI Taxonomy" id="525640"/>
    <lineage>
        <taxon>Bacteria</taxon>
        <taxon>Pseudomonadati</taxon>
        <taxon>Pseudomonadota</taxon>
        <taxon>Alphaproteobacteria</taxon>
        <taxon>Rhodobacterales</taxon>
        <taxon>Paracoccaceae</taxon>
        <taxon>Paracoccus</taxon>
    </lineage>
</organism>
<name>A0A1G9EJ39_9RHOB</name>
<reference evidence="2" key="1">
    <citation type="submission" date="2016-10" db="EMBL/GenBank/DDBJ databases">
        <authorList>
            <person name="Varghese N."/>
            <person name="Submissions S."/>
        </authorList>
    </citation>
    <scope>NUCLEOTIDE SEQUENCE [LARGE SCALE GENOMIC DNA]</scope>
    <source>
        <strain evidence="2">CGMCC 1.7655</strain>
    </source>
</reference>
<dbReference type="EMBL" id="FNGE01000003">
    <property type="protein sequence ID" value="SDK76146.1"/>
    <property type="molecule type" value="Genomic_DNA"/>
</dbReference>